<evidence type="ECO:0000313" key="4">
    <source>
        <dbReference type="EMBL" id="UXI67741.1"/>
    </source>
</evidence>
<organism evidence="4 5">
    <name type="scientific">Tahibacter amnicola</name>
    <dbReference type="NCBI Taxonomy" id="2976241"/>
    <lineage>
        <taxon>Bacteria</taxon>
        <taxon>Pseudomonadati</taxon>
        <taxon>Pseudomonadota</taxon>
        <taxon>Gammaproteobacteria</taxon>
        <taxon>Lysobacterales</taxon>
        <taxon>Rhodanobacteraceae</taxon>
        <taxon>Tahibacter</taxon>
    </lineage>
</organism>
<dbReference type="Pfam" id="PF01965">
    <property type="entry name" value="DJ-1_PfpI"/>
    <property type="match status" value="1"/>
</dbReference>
<dbReference type="RefSeq" id="WP_261694711.1">
    <property type="nucleotide sequence ID" value="NZ_CP104694.1"/>
</dbReference>
<dbReference type="InterPro" id="IPR029062">
    <property type="entry name" value="Class_I_gatase-like"/>
</dbReference>
<evidence type="ECO:0000259" key="3">
    <source>
        <dbReference type="PROSITE" id="PS01124"/>
    </source>
</evidence>
<sequence length="333" mass="35930">MTAPSPRVVTVCVVLPPRALLLDIAGPVEVLRQANREQSAVRFDVSYAGPQATVMSSIALPLAGIGPLPSQLPVDAVILVTGNVSQLGFDATSDRAQDLRDESVIVEWLRRNATGSRRVICICSGALLAARAGLMDGRSCTTHFSCQDQLAALAPASRPQANRLFVEDGPIWSSAGVTAGIDLMLHFVTREAGSACAQAVARELVVYLRRAGADPQFSPWLTGRNHIHPVIHRVQDAIAQAPQRRWTLGELARHGRTSARHLSRLFNEHAGMGLPEYINRLRVGVAKELLANTRLDIDRVAEHSGFASARQLRRAWSLSESGSPRSARGNSSP</sequence>
<evidence type="ECO:0000256" key="2">
    <source>
        <dbReference type="ARBA" id="ARBA00023163"/>
    </source>
</evidence>
<dbReference type="Proteomes" id="UP001064632">
    <property type="component" value="Chromosome"/>
</dbReference>
<dbReference type="InterPro" id="IPR018060">
    <property type="entry name" value="HTH_AraC"/>
</dbReference>
<dbReference type="Gene3D" id="3.40.50.880">
    <property type="match status" value="1"/>
</dbReference>
<keyword evidence="5" id="KW-1185">Reference proteome</keyword>
<gene>
    <name evidence="4" type="ORF">N4264_23895</name>
</gene>
<dbReference type="CDD" id="cd03137">
    <property type="entry name" value="GATase1_AraC_1"/>
    <property type="match status" value="1"/>
</dbReference>
<protein>
    <submittedName>
        <fullName evidence="4">Helix-turn-helix domain-containing protein</fullName>
    </submittedName>
</protein>
<keyword evidence="2" id="KW-0804">Transcription</keyword>
<dbReference type="SUPFAM" id="SSF46689">
    <property type="entry name" value="Homeodomain-like"/>
    <property type="match status" value="1"/>
</dbReference>
<dbReference type="PANTHER" id="PTHR43130:SF3">
    <property type="entry name" value="HTH-TYPE TRANSCRIPTIONAL REGULATOR RV1931C"/>
    <property type="match status" value="1"/>
</dbReference>
<dbReference type="Pfam" id="PF12833">
    <property type="entry name" value="HTH_18"/>
    <property type="match status" value="1"/>
</dbReference>
<dbReference type="SMART" id="SM00342">
    <property type="entry name" value="HTH_ARAC"/>
    <property type="match status" value="1"/>
</dbReference>
<dbReference type="InterPro" id="IPR009057">
    <property type="entry name" value="Homeodomain-like_sf"/>
</dbReference>
<keyword evidence="1" id="KW-0805">Transcription regulation</keyword>
<name>A0ABY6BDS5_9GAMM</name>
<proteinExistence type="predicted"/>
<dbReference type="PANTHER" id="PTHR43130">
    <property type="entry name" value="ARAC-FAMILY TRANSCRIPTIONAL REGULATOR"/>
    <property type="match status" value="1"/>
</dbReference>
<dbReference type="InterPro" id="IPR052158">
    <property type="entry name" value="INH-QAR"/>
</dbReference>
<dbReference type="EMBL" id="CP104694">
    <property type="protein sequence ID" value="UXI67741.1"/>
    <property type="molecule type" value="Genomic_DNA"/>
</dbReference>
<evidence type="ECO:0000313" key="5">
    <source>
        <dbReference type="Proteomes" id="UP001064632"/>
    </source>
</evidence>
<reference evidence="4" key="1">
    <citation type="submission" date="2022-09" db="EMBL/GenBank/DDBJ databases">
        <title>Tahibacter sp. nov., isolated from a fresh water.</title>
        <authorList>
            <person name="Baek J.H."/>
            <person name="Lee J.K."/>
            <person name="Kim J.M."/>
            <person name="Jeon C.O."/>
        </authorList>
    </citation>
    <scope>NUCLEOTIDE SEQUENCE</scope>
    <source>
        <strain evidence="4">W38</strain>
    </source>
</reference>
<feature type="domain" description="HTH araC/xylS-type" evidence="3">
    <location>
        <begin position="232"/>
        <end position="330"/>
    </location>
</feature>
<dbReference type="PROSITE" id="PS01124">
    <property type="entry name" value="HTH_ARAC_FAMILY_2"/>
    <property type="match status" value="1"/>
</dbReference>
<accession>A0ABY6BDS5</accession>
<dbReference type="Gene3D" id="1.10.10.60">
    <property type="entry name" value="Homeodomain-like"/>
    <property type="match status" value="1"/>
</dbReference>
<dbReference type="SUPFAM" id="SSF52317">
    <property type="entry name" value="Class I glutamine amidotransferase-like"/>
    <property type="match status" value="1"/>
</dbReference>
<dbReference type="InterPro" id="IPR002818">
    <property type="entry name" value="DJ-1/PfpI"/>
</dbReference>
<evidence type="ECO:0000256" key="1">
    <source>
        <dbReference type="ARBA" id="ARBA00023015"/>
    </source>
</evidence>